<evidence type="ECO:0000313" key="2">
    <source>
        <dbReference type="EMBL" id="AKQ02972.1"/>
    </source>
</evidence>
<dbReference type="Gene3D" id="3.30.70.260">
    <property type="match status" value="1"/>
</dbReference>
<proteinExistence type="predicted"/>
<dbReference type="Pfam" id="PF09383">
    <property type="entry name" value="NIL"/>
    <property type="match status" value="1"/>
</dbReference>
<name>A0A0H4T935_9DELT</name>
<organism evidence="2">
    <name type="scientific">uncultured delta proteobacterium Rifle_16ft_4_minimus_37851</name>
    <dbReference type="NCBI Taxonomy" id="1665181"/>
    <lineage>
        <taxon>Bacteria</taxon>
        <taxon>Deltaproteobacteria</taxon>
        <taxon>environmental samples</taxon>
    </lineage>
</organism>
<dbReference type="AlphaFoldDB" id="A0A0H4T935"/>
<protein>
    <submittedName>
        <fullName evidence="2">Iron-sulfur cluster-binding protein</fullName>
    </submittedName>
</protein>
<dbReference type="SUPFAM" id="SSF55021">
    <property type="entry name" value="ACT-like"/>
    <property type="match status" value="1"/>
</dbReference>
<dbReference type="InterPro" id="IPR045865">
    <property type="entry name" value="ACT-like_dom_sf"/>
</dbReference>
<dbReference type="EMBL" id="KT007006">
    <property type="protein sequence ID" value="AKQ02972.1"/>
    <property type="molecule type" value="Genomic_DNA"/>
</dbReference>
<reference evidence="2" key="1">
    <citation type="journal article" date="2015" name="ISME J.">
        <title>Aquifer environment selects for microbial species cohorts in sediment and groundwater.</title>
        <authorList>
            <person name="Hug L.A."/>
            <person name="Thomas B.C."/>
            <person name="Brown C.T."/>
            <person name="Frischkorn K.R."/>
            <person name="Williams K.H."/>
            <person name="Tringe S.G."/>
            <person name="Banfield J.F."/>
        </authorList>
    </citation>
    <scope>NUCLEOTIDE SEQUENCE</scope>
</reference>
<dbReference type="InterPro" id="IPR018449">
    <property type="entry name" value="NIL_domain"/>
</dbReference>
<accession>A0A0H4T935</accession>
<sequence>MKKKIYLTYPKDLVKEALIYEAGKRFNVVTNIRQASISDEIGLVALELEGNGVDVDKAINFFVEKGVKVEPIEMDIIE</sequence>
<evidence type="ECO:0000259" key="1">
    <source>
        <dbReference type="SMART" id="SM00930"/>
    </source>
</evidence>
<feature type="domain" description="NIL" evidence="1">
    <location>
        <begin position="1"/>
        <end position="72"/>
    </location>
</feature>
<dbReference type="SMART" id="SM00930">
    <property type="entry name" value="NIL"/>
    <property type="match status" value="1"/>
</dbReference>